<sequence>MAGEDSGGTQAGGGKDSAAGAGFDFLVNTPPTGAVGTLLLAHGAGAAMDSSFMNRFTGHAVLAGLTIYRFEFAYMAERRQSGRKRPPPAAAKLVGEFRAALDQCLAVTEGPVLIGGKSLGGRVAAMLGCEDDLDPRVAGVVCLGYPFHAPGDAVGDTAAARLAPVETLRRPTLIAQGERDPFGNYDEVSALKLPDNVRVLWCEDGSHDLAPRGGSPATWEGNLRAAAQVAAAMLG</sequence>
<dbReference type="PANTHER" id="PTHR13136">
    <property type="entry name" value="TESTIS DEVELOPMENT PROTEIN PRTD"/>
    <property type="match status" value="1"/>
</dbReference>
<evidence type="ECO:0000259" key="1">
    <source>
        <dbReference type="Pfam" id="PF20408"/>
    </source>
</evidence>
<dbReference type="AlphaFoldDB" id="A0A1M7ZFK4"/>
<dbReference type="Pfam" id="PF20408">
    <property type="entry name" value="Abhydrolase_11"/>
    <property type="match status" value="1"/>
</dbReference>
<feature type="domain" description="KANL3/Tex30 alpha/beta hydrolase-like" evidence="1">
    <location>
        <begin position="37"/>
        <end position="233"/>
    </location>
</feature>
<dbReference type="InterPro" id="IPR029058">
    <property type="entry name" value="AB_hydrolase_fold"/>
</dbReference>
<protein>
    <recommendedName>
        <fullName evidence="1">KANL3/Tex30 alpha/beta hydrolase-like domain-containing protein</fullName>
    </recommendedName>
</protein>
<keyword evidence="3" id="KW-1185">Reference proteome</keyword>
<dbReference type="RefSeq" id="WP_244530798.1">
    <property type="nucleotide sequence ID" value="NZ_FRXO01000002.1"/>
</dbReference>
<gene>
    <name evidence="2" type="ORF">SAMN02745172_01489</name>
</gene>
<reference evidence="2 3" key="1">
    <citation type="submission" date="2016-12" db="EMBL/GenBank/DDBJ databases">
        <authorList>
            <person name="Song W.-J."/>
            <person name="Kurnit D.M."/>
        </authorList>
    </citation>
    <scope>NUCLEOTIDE SEQUENCE [LARGE SCALE GENOMIC DNA]</scope>
    <source>
        <strain evidence="2 3">DSM 19599</strain>
    </source>
</reference>
<name>A0A1M7ZFK4_9HYPH</name>
<dbReference type="PANTHER" id="PTHR13136:SF11">
    <property type="entry name" value="TESTIS-EXPRESSED PROTEIN 30"/>
    <property type="match status" value="1"/>
</dbReference>
<evidence type="ECO:0000313" key="3">
    <source>
        <dbReference type="Proteomes" id="UP000186406"/>
    </source>
</evidence>
<dbReference type="STRING" id="1123029.SAMN02745172_01489"/>
<evidence type="ECO:0000313" key="2">
    <source>
        <dbReference type="EMBL" id="SHO63622.1"/>
    </source>
</evidence>
<dbReference type="Proteomes" id="UP000186406">
    <property type="component" value="Unassembled WGS sequence"/>
</dbReference>
<organism evidence="2 3">
    <name type="scientific">Pseudoxanthobacter soli DSM 19599</name>
    <dbReference type="NCBI Taxonomy" id="1123029"/>
    <lineage>
        <taxon>Bacteria</taxon>
        <taxon>Pseudomonadati</taxon>
        <taxon>Pseudomonadota</taxon>
        <taxon>Alphaproteobacteria</taxon>
        <taxon>Hyphomicrobiales</taxon>
        <taxon>Segnochrobactraceae</taxon>
        <taxon>Pseudoxanthobacter</taxon>
    </lineage>
</organism>
<dbReference type="SUPFAM" id="SSF53474">
    <property type="entry name" value="alpha/beta-Hydrolases"/>
    <property type="match status" value="1"/>
</dbReference>
<dbReference type="InterPro" id="IPR046879">
    <property type="entry name" value="KANL3/Tex30_Abhydrolase"/>
</dbReference>
<dbReference type="InterPro" id="IPR026555">
    <property type="entry name" value="NSL3/Tex30"/>
</dbReference>
<dbReference type="Gene3D" id="3.40.50.1820">
    <property type="entry name" value="alpha/beta hydrolase"/>
    <property type="match status" value="1"/>
</dbReference>
<proteinExistence type="predicted"/>
<dbReference type="EMBL" id="FRXO01000002">
    <property type="protein sequence ID" value="SHO63622.1"/>
    <property type="molecule type" value="Genomic_DNA"/>
</dbReference>
<accession>A0A1M7ZFK4</accession>